<name>A0ABP7KL65_9GAMM</name>
<accession>A0ABP7KL65</accession>
<evidence type="ECO:0000313" key="1">
    <source>
        <dbReference type="EMBL" id="GAA3879447.1"/>
    </source>
</evidence>
<protein>
    <submittedName>
        <fullName evidence="1">Uncharacterized protein</fullName>
    </submittedName>
</protein>
<organism evidence="1 2">
    <name type="scientific">Gibbsiella dentisursi</name>
    <dbReference type="NCBI Taxonomy" id="796890"/>
    <lineage>
        <taxon>Bacteria</taxon>
        <taxon>Pseudomonadati</taxon>
        <taxon>Pseudomonadota</taxon>
        <taxon>Gammaproteobacteria</taxon>
        <taxon>Enterobacterales</taxon>
        <taxon>Yersiniaceae</taxon>
        <taxon>Gibbsiella</taxon>
    </lineage>
</organism>
<reference evidence="2" key="1">
    <citation type="journal article" date="2019" name="Int. J. Syst. Evol. Microbiol.">
        <title>The Global Catalogue of Microorganisms (GCM) 10K type strain sequencing project: providing services to taxonomists for standard genome sequencing and annotation.</title>
        <authorList>
            <consortium name="The Broad Institute Genomics Platform"/>
            <consortium name="The Broad Institute Genome Sequencing Center for Infectious Disease"/>
            <person name="Wu L."/>
            <person name="Ma J."/>
        </authorList>
    </citation>
    <scope>NUCLEOTIDE SEQUENCE [LARGE SCALE GENOMIC DNA]</scope>
    <source>
        <strain evidence="2">JCM 17201</strain>
    </source>
</reference>
<sequence>MIFRVRANQQGTAAGAMLGVAGAGLRIANQPTEGAAANLHLPGERGVIHAAPLHG</sequence>
<dbReference type="Proteomes" id="UP001499994">
    <property type="component" value="Unassembled WGS sequence"/>
</dbReference>
<gene>
    <name evidence="1" type="ORF">GCM10022405_01210</name>
</gene>
<evidence type="ECO:0000313" key="2">
    <source>
        <dbReference type="Proteomes" id="UP001499994"/>
    </source>
</evidence>
<dbReference type="EMBL" id="BAABDG010000002">
    <property type="protein sequence ID" value="GAA3879447.1"/>
    <property type="molecule type" value="Genomic_DNA"/>
</dbReference>
<keyword evidence="2" id="KW-1185">Reference proteome</keyword>
<proteinExistence type="predicted"/>
<comment type="caution">
    <text evidence="1">The sequence shown here is derived from an EMBL/GenBank/DDBJ whole genome shotgun (WGS) entry which is preliminary data.</text>
</comment>